<gene>
    <name evidence="2" type="ORF">Ga0061064_0003</name>
</gene>
<evidence type="ECO:0000313" key="3">
    <source>
        <dbReference type="Proteomes" id="UP000182598"/>
    </source>
</evidence>
<dbReference type="AlphaFoldDB" id="A0A0K6GUG6"/>
<evidence type="ECO:0000313" key="2">
    <source>
        <dbReference type="EMBL" id="CUA82376.1"/>
    </source>
</evidence>
<accession>A0A0K6GUG6</accession>
<sequence>MAVRHTPPSGSSVVHKGQKGGTTGCGIDTNKNPSHWSNTHDKITCDKNGCKN</sequence>
<dbReference type="EMBL" id="CYHB01000001">
    <property type="protein sequence ID" value="CUA82376.1"/>
    <property type="molecule type" value="Genomic_DNA"/>
</dbReference>
<organism evidence="2 3">
    <name type="scientific">Pseudidiomarina woesei</name>
    <dbReference type="NCBI Taxonomy" id="1381080"/>
    <lineage>
        <taxon>Bacteria</taxon>
        <taxon>Pseudomonadati</taxon>
        <taxon>Pseudomonadota</taxon>
        <taxon>Gammaproteobacteria</taxon>
        <taxon>Alteromonadales</taxon>
        <taxon>Idiomarinaceae</taxon>
        <taxon>Pseudidiomarina</taxon>
    </lineage>
</organism>
<dbReference type="Proteomes" id="UP000182598">
    <property type="component" value="Unassembled WGS sequence"/>
</dbReference>
<evidence type="ECO:0000256" key="1">
    <source>
        <dbReference type="SAM" id="MobiDB-lite"/>
    </source>
</evidence>
<feature type="region of interest" description="Disordered" evidence="1">
    <location>
        <begin position="1"/>
        <end position="52"/>
    </location>
</feature>
<protein>
    <submittedName>
        <fullName evidence="2">Uncharacterized protein</fullName>
    </submittedName>
</protein>
<feature type="compositionally biased region" description="Basic and acidic residues" evidence="1">
    <location>
        <begin position="38"/>
        <end position="52"/>
    </location>
</feature>
<proteinExistence type="predicted"/>
<reference evidence="3" key="1">
    <citation type="submission" date="2015-08" db="EMBL/GenBank/DDBJ databases">
        <authorList>
            <person name="Varghese N."/>
        </authorList>
    </citation>
    <scope>NUCLEOTIDE SEQUENCE [LARGE SCALE GENOMIC DNA]</scope>
    <source>
        <strain evidence="3">DSM 27808</strain>
    </source>
</reference>
<name>A0A0K6GUG6_9GAMM</name>
<keyword evidence="3" id="KW-1185">Reference proteome</keyword>